<accession>A0A1L8WQM1</accession>
<organism evidence="1 2">
    <name type="scientific">Enterococcus ratti</name>
    <dbReference type="NCBI Taxonomy" id="150033"/>
    <lineage>
        <taxon>Bacteria</taxon>
        <taxon>Bacillati</taxon>
        <taxon>Bacillota</taxon>
        <taxon>Bacilli</taxon>
        <taxon>Lactobacillales</taxon>
        <taxon>Enterococcaceae</taxon>
        <taxon>Enterococcus</taxon>
    </lineage>
</organism>
<name>A0A1L8WQM1_9ENTE</name>
<dbReference type="Proteomes" id="UP000182152">
    <property type="component" value="Unassembled WGS sequence"/>
</dbReference>
<reference evidence="1 2" key="1">
    <citation type="submission" date="2014-12" db="EMBL/GenBank/DDBJ databases">
        <title>Draft genome sequences of 29 type strains of Enterococci.</title>
        <authorList>
            <person name="Zhong Z."/>
            <person name="Sun Z."/>
            <person name="Liu W."/>
            <person name="Zhang W."/>
            <person name="Zhang H."/>
        </authorList>
    </citation>
    <scope>NUCLEOTIDE SEQUENCE [LARGE SCALE GENOMIC DNA]</scope>
    <source>
        <strain evidence="1 2">DSM 15687</strain>
    </source>
</reference>
<evidence type="ECO:0000313" key="2">
    <source>
        <dbReference type="Proteomes" id="UP000182152"/>
    </source>
</evidence>
<sequence>MNSYQLSRAITALFKHYSGEKDVIVHVSFYDNESEFVTFESGQFTYLGG</sequence>
<evidence type="ECO:0000313" key="1">
    <source>
        <dbReference type="EMBL" id="OJG83306.1"/>
    </source>
</evidence>
<gene>
    <name evidence="1" type="ORF">RV14_GL001664</name>
</gene>
<protein>
    <submittedName>
        <fullName evidence="1">Uncharacterized protein</fullName>
    </submittedName>
</protein>
<comment type="caution">
    <text evidence="1">The sequence shown here is derived from an EMBL/GenBank/DDBJ whole genome shotgun (WGS) entry which is preliminary data.</text>
</comment>
<keyword evidence="2" id="KW-1185">Reference proteome</keyword>
<proteinExistence type="predicted"/>
<dbReference type="AlphaFoldDB" id="A0A1L8WQM1"/>
<dbReference type="EMBL" id="JXLB01000004">
    <property type="protein sequence ID" value="OJG83306.1"/>
    <property type="molecule type" value="Genomic_DNA"/>
</dbReference>